<dbReference type="AlphaFoldDB" id="A0A2V1GSD6"/>
<dbReference type="InterPro" id="IPR017927">
    <property type="entry name" value="FAD-bd_FR_type"/>
</dbReference>
<dbReference type="Pfam" id="PF00970">
    <property type="entry name" value="FAD_binding_6"/>
    <property type="match status" value="1"/>
</dbReference>
<dbReference type="InterPro" id="IPR001709">
    <property type="entry name" value="Flavoprot_Pyr_Nucl_cyt_Rdtase"/>
</dbReference>
<feature type="domain" description="FAD-binding FR-type" evidence="2">
    <location>
        <begin position="1"/>
        <end position="109"/>
    </location>
</feature>
<dbReference type="InterPro" id="IPR050415">
    <property type="entry name" value="MRET"/>
</dbReference>
<accession>A0A2V1GSD6</accession>
<keyword evidence="4" id="KW-1185">Reference proteome</keyword>
<reference evidence="3 4" key="1">
    <citation type="submission" date="2018-04" db="EMBL/GenBank/DDBJ databases">
        <title>Thalassorhabdus spongiae gen. nov., sp. nov., isolated from a marine sponge in South-West Iceland.</title>
        <authorList>
            <person name="Knobloch S."/>
            <person name="Daussin A."/>
            <person name="Johannsson R."/>
            <person name="Marteinsson V.T."/>
        </authorList>
    </citation>
    <scope>NUCLEOTIDE SEQUENCE [LARGE SCALE GENOMIC DNA]</scope>
    <source>
        <strain evidence="3 4">Hp12</strain>
    </source>
</reference>
<dbReference type="Gene3D" id="2.40.30.10">
    <property type="entry name" value="Translation factors"/>
    <property type="match status" value="1"/>
</dbReference>
<organism evidence="3 4">
    <name type="scientific">Pelagibaculum spongiae</name>
    <dbReference type="NCBI Taxonomy" id="2080658"/>
    <lineage>
        <taxon>Bacteria</taxon>
        <taxon>Pseudomonadati</taxon>
        <taxon>Pseudomonadota</taxon>
        <taxon>Gammaproteobacteria</taxon>
        <taxon>Oceanospirillales</taxon>
        <taxon>Pelagibaculum</taxon>
    </lineage>
</organism>
<dbReference type="PANTHER" id="PTHR47354:SF5">
    <property type="entry name" value="PROTEIN RFBI"/>
    <property type="match status" value="1"/>
</dbReference>
<gene>
    <name evidence="3" type="ORF">DC094_14435</name>
</gene>
<dbReference type="RefSeq" id="WP_116687828.1">
    <property type="nucleotide sequence ID" value="NZ_CAWNYD010000006.1"/>
</dbReference>
<dbReference type="OrthoDB" id="4258484at2"/>
<evidence type="ECO:0000313" key="3">
    <source>
        <dbReference type="EMBL" id="PVZ67633.1"/>
    </source>
</evidence>
<proteinExistence type="predicted"/>
<dbReference type="InterPro" id="IPR017938">
    <property type="entry name" value="Riboflavin_synthase-like_b-brl"/>
</dbReference>
<protein>
    <recommendedName>
        <fullName evidence="2">FAD-binding FR-type domain-containing protein</fullName>
    </recommendedName>
</protein>
<evidence type="ECO:0000259" key="2">
    <source>
        <dbReference type="PROSITE" id="PS51384"/>
    </source>
</evidence>
<dbReference type="PANTHER" id="PTHR47354">
    <property type="entry name" value="NADH OXIDOREDUCTASE HCR"/>
    <property type="match status" value="1"/>
</dbReference>
<dbReference type="GO" id="GO:0016491">
    <property type="term" value="F:oxidoreductase activity"/>
    <property type="evidence" value="ECO:0007669"/>
    <property type="project" value="InterPro"/>
</dbReference>
<dbReference type="PRINTS" id="PR00410">
    <property type="entry name" value="PHEHYDRXLASE"/>
</dbReference>
<dbReference type="EMBL" id="QDDL01000006">
    <property type="protein sequence ID" value="PVZ67633.1"/>
    <property type="molecule type" value="Genomic_DNA"/>
</dbReference>
<name>A0A2V1GSD6_9GAMM</name>
<comment type="cofactor">
    <cofactor evidence="1">
        <name>[2Fe-2S] cluster</name>
        <dbReference type="ChEBI" id="CHEBI:190135"/>
    </cofactor>
</comment>
<dbReference type="Pfam" id="PF00175">
    <property type="entry name" value="NAD_binding_1"/>
    <property type="match status" value="1"/>
</dbReference>
<dbReference type="InterPro" id="IPR001433">
    <property type="entry name" value="OxRdtase_FAD/NAD-bd"/>
</dbReference>
<dbReference type="SUPFAM" id="SSF52343">
    <property type="entry name" value="Ferredoxin reductase-like, C-terminal NADP-linked domain"/>
    <property type="match status" value="1"/>
</dbReference>
<comment type="caution">
    <text evidence="3">The sequence shown here is derived from an EMBL/GenBank/DDBJ whole genome shotgun (WGS) entry which is preliminary data.</text>
</comment>
<sequence length="251" mass="27946">MFECDLKLVRKHNLAPRIISLTYEAADNAIVAFQPGQFLSLQFPANAISETPLKRSYSIVNISPHPQHNRQIEIAVTLIDGGVASEYFKNTQAGDLIAAKGPMGNLVLPEKIDKRLILIGTGTGMAPYRSMLHQLKTMLTAGLKVEILQGARTRDELIYQQEFLSLATEYHAGYRACLSRQADAEITCHEYAGHVGKPLQQLEPDPENDLVYLCGHPAMVDQQVSYLTELGFDTRSVKREKYFVSGKNKAK</sequence>
<dbReference type="PRINTS" id="PR00371">
    <property type="entry name" value="FPNCR"/>
</dbReference>
<dbReference type="SUPFAM" id="SSF63380">
    <property type="entry name" value="Riboflavin synthase domain-like"/>
    <property type="match status" value="1"/>
</dbReference>
<dbReference type="Gene3D" id="3.40.50.80">
    <property type="entry name" value="Nucleotide-binding domain of ferredoxin-NADP reductase (FNR) module"/>
    <property type="match status" value="1"/>
</dbReference>
<evidence type="ECO:0000256" key="1">
    <source>
        <dbReference type="ARBA" id="ARBA00034078"/>
    </source>
</evidence>
<dbReference type="InterPro" id="IPR039261">
    <property type="entry name" value="FNR_nucleotide-bd"/>
</dbReference>
<dbReference type="InterPro" id="IPR008333">
    <property type="entry name" value="Cbr1-like_FAD-bd_dom"/>
</dbReference>
<dbReference type="PROSITE" id="PS51384">
    <property type="entry name" value="FAD_FR"/>
    <property type="match status" value="1"/>
</dbReference>
<dbReference type="Proteomes" id="UP000244906">
    <property type="component" value="Unassembled WGS sequence"/>
</dbReference>
<evidence type="ECO:0000313" key="4">
    <source>
        <dbReference type="Proteomes" id="UP000244906"/>
    </source>
</evidence>